<dbReference type="Proteomes" id="UP000701853">
    <property type="component" value="Chromosome 3"/>
</dbReference>
<dbReference type="EMBL" id="JAHUZN010000003">
    <property type="protein sequence ID" value="KAG8500023.1"/>
    <property type="molecule type" value="Genomic_DNA"/>
</dbReference>
<name>A0A8J5ZDZ1_9ROSI</name>
<evidence type="ECO:0000259" key="4">
    <source>
        <dbReference type="PROSITE" id="PS50014"/>
    </source>
</evidence>
<proteinExistence type="predicted"/>
<gene>
    <name evidence="5" type="ORF">CXB51_006419</name>
</gene>
<dbReference type="OrthoDB" id="21449at2759"/>
<keyword evidence="1 2" id="KW-0103">Bromodomain</keyword>
<dbReference type="PANTHER" id="PTHR22881">
    <property type="entry name" value="BROMODOMAIN CONTAINING PROTEIN"/>
    <property type="match status" value="1"/>
</dbReference>
<reference evidence="5 6" key="1">
    <citation type="journal article" date="2021" name="bioRxiv">
        <title>The Gossypium anomalum genome as a resource for cotton improvement and evolutionary analysis of hybrid incompatibility.</title>
        <authorList>
            <person name="Grover C.E."/>
            <person name="Yuan D."/>
            <person name="Arick M.A."/>
            <person name="Miller E.R."/>
            <person name="Hu G."/>
            <person name="Peterson D.G."/>
            <person name="Wendel J.F."/>
            <person name="Udall J.A."/>
        </authorList>
    </citation>
    <scope>NUCLEOTIDE SEQUENCE [LARGE SCALE GENOMIC DNA]</scope>
    <source>
        <strain evidence="5">JFW-Udall</strain>
        <tissue evidence="5">Leaf</tissue>
    </source>
</reference>
<comment type="caution">
    <text evidence="5">The sequence shown here is derived from an EMBL/GenBank/DDBJ whole genome shotgun (WGS) entry which is preliminary data.</text>
</comment>
<dbReference type="Gene3D" id="1.20.920.10">
    <property type="entry name" value="Bromodomain-like"/>
    <property type="match status" value="1"/>
</dbReference>
<dbReference type="SUPFAM" id="SSF47370">
    <property type="entry name" value="Bromodomain"/>
    <property type="match status" value="1"/>
</dbReference>
<feature type="domain" description="Bromo" evidence="4">
    <location>
        <begin position="165"/>
        <end position="235"/>
    </location>
</feature>
<dbReference type="PRINTS" id="PR00503">
    <property type="entry name" value="BROMODOMAIN"/>
</dbReference>
<feature type="region of interest" description="Disordered" evidence="3">
    <location>
        <begin position="127"/>
        <end position="150"/>
    </location>
</feature>
<evidence type="ECO:0000313" key="6">
    <source>
        <dbReference type="Proteomes" id="UP000701853"/>
    </source>
</evidence>
<feature type="compositionally biased region" description="Polar residues" evidence="3">
    <location>
        <begin position="139"/>
        <end position="150"/>
    </location>
</feature>
<dbReference type="SMART" id="SM00297">
    <property type="entry name" value="BROMO"/>
    <property type="match status" value="1"/>
</dbReference>
<evidence type="ECO:0000256" key="1">
    <source>
        <dbReference type="ARBA" id="ARBA00023117"/>
    </source>
</evidence>
<dbReference type="CDD" id="cd04369">
    <property type="entry name" value="Bromodomain"/>
    <property type="match status" value="1"/>
</dbReference>
<sequence>MKPQRERGERVRRCLGRDQSKQCGQMKKKMKKNSPYLLHKKKYSHSFMYLLIYISNITNKSPIDCQCLEWPAQGGFLFLIEKMQNKDRKIGMSKWKQGKRRSSRLSGVLDACKAQQSQKMALHENISKGPYDDKAAPSTGYTPIQDQPSSMPEKPILERILDILQRRDTYEIFAEPVDPEKVEGYYEIIKEPMDFGTMRAKLHEGMYTSLQQFEHDVYLIPQNAMHFNSSTTIYFKQVLVSANTTISELCLLFNECQIPVFLQARAIYELAQKAFSCLKNDPKNLESEFSETKRRTNRRIMYEAKAPSSSKLTTNLRSNIKTNLSSGGFDSRDYGIHSGAINCKRNSYVEGDKRCTYAPWTSLLTENASIVSTDSTPLGPVNQQDIGYKDSLMLFVKDLGPTAQMVAKRKLMGCWVGALFQQPEREYPKAFGSTQKGLPRATVNITDHLHSHRGPTKYKGQMRGDDDPVDRLNEKQLESCQLKLSIGGGLESRCYSKEAKVETSSAPPTQIEENRLDLRSRKDEVEARKGFIFDLPFLKKRLHEINSLGK</sequence>
<dbReference type="PANTHER" id="PTHR22881:SF26">
    <property type="entry name" value="BROMODOMAIN CONTAINING PROTEIN, EXPRESSED"/>
    <property type="match status" value="1"/>
</dbReference>
<dbReference type="AlphaFoldDB" id="A0A8J5ZDZ1"/>
<keyword evidence="6" id="KW-1185">Reference proteome</keyword>
<evidence type="ECO:0000256" key="2">
    <source>
        <dbReference type="PROSITE-ProRule" id="PRU00035"/>
    </source>
</evidence>
<protein>
    <recommendedName>
        <fullName evidence="4">Bromo domain-containing protein</fullName>
    </recommendedName>
</protein>
<dbReference type="Pfam" id="PF00439">
    <property type="entry name" value="Bromodomain"/>
    <property type="match status" value="1"/>
</dbReference>
<dbReference type="PROSITE" id="PS50014">
    <property type="entry name" value="BROMODOMAIN_2"/>
    <property type="match status" value="1"/>
</dbReference>
<organism evidence="5 6">
    <name type="scientific">Gossypium anomalum</name>
    <dbReference type="NCBI Taxonomy" id="47600"/>
    <lineage>
        <taxon>Eukaryota</taxon>
        <taxon>Viridiplantae</taxon>
        <taxon>Streptophyta</taxon>
        <taxon>Embryophyta</taxon>
        <taxon>Tracheophyta</taxon>
        <taxon>Spermatophyta</taxon>
        <taxon>Magnoliopsida</taxon>
        <taxon>eudicotyledons</taxon>
        <taxon>Gunneridae</taxon>
        <taxon>Pentapetalae</taxon>
        <taxon>rosids</taxon>
        <taxon>malvids</taxon>
        <taxon>Malvales</taxon>
        <taxon>Malvaceae</taxon>
        <taxon>Malvoideae</taxon>
        <taxon>Gossypium</taxon>
    </lineage>
</organism>
<accession>A0A8J5ZDZ1</accession>
<evidence type="ECO:0000256" key="3">
    <source>
        <dbReference type="SAM" id="MobiDB-lite"/>
    </source>
</evidence>
<dbReference type="InterPro" id="IPR001487">
    <property type="entry name" value="Bromodomain"/>
</dbReference>
<evidence type="ECO:0000313" key="5">
    <source>
        <dbReference type="EMBL" id="KAG8500023.1"/>
    </source>
</evidence>
<dbReference type="InterPro" id="IPR051831">
    <property type="entry name" value="Bromodomain_contain_prot"/>
</dbReference>
<dbReference type="InterPro" id="IPR036427">
    <property type="entry name" value="Bromodomain-like_sf"/>
</dbReference>